<dbReference type="Pfam" id="PF02368">
    <property type="entry name" value="Big_2"/>
    <property type="match status" value="1"/>
</dbReference>
<evidence type="ECO:0000259" key="7">
    <source>
        <dbReference type="PROSITE" id="PS51272"/>
    </source>
</evidence>
<evidence type="ECO:0000256" key="6">
    <source>
        <dbReference type="SAM" id="SignalP"/>
    </source>
</evidence>
<feature type="region of interest" description="Disordered" evidence="5">
    <location>
        <begin position="1215"/>
        <end position="1258"/>
    </location>
</feature>
<sequence>MKRRLKKITSMLLAVSMVVMLIPSMVLGAEAGDATGTNTDTVLFQDDFSSYTPGSSFTIGTGNKWTSKGTAAVGTVVQDSVTGATYGSFNNDSVNTSYLGFSGSAQSGGMVLEFDINIPSSKGVTLWTTSSSDISNVGKGNNPMRYVLNGGKFYNYGDSANQIAYDVTHWYRFNVVFNIPNHTYTISIKDLTADNQLVTNKQETFYNAVDTISSFMIAYDKNAQGATVNLTNVRWTALDLGLSTFQLAANGSSLVLNPSFDPKVTQYSVDVPYSTSSIAVTAAAGNTDNVTVSVGDNDDANGASVDVPISWGSGDTVSVPVTVSYTAFADMVKTYTVNVNRLEKSPNLQYVVTEAHDGQVKIGWEEPQDPSYTEARIYQVGEDNSETLVSVVPQGKYIATVNGLTNDTEYTFVVKAAFSDDSESNGVTVTATPIKLDPRLMENLNRGLVAMKQSDGVYVGWRLLGTDPDNIAFNVYRDGVKVNASPITDSTNLLDSEGTSSSNYFVRTVLNGVESVQSETVGTWDSNYLSIPLNKPEDGVTPDNVAYTYRANDATVADLDGDGDYEVILKWDPSNSKDNSQSGYTGNTYVDAYEMDGTFLWRIDLGHNIRSGAHYLDVMAYDLDGDGKAEVTFRTADGTIDGQGNAIGDADADYRNSSGYVLDGPEYHTVFEGTTGRALDTENYEPARGNVGDWGDTYGNRVDRFLATIAYLDGVHPSVVMQRGYYTRMVMVAYDFIDGQLVKRWTFDSNDYPAYAGQGNHNLSVADVDGDGKDEIITGAAAIDDDGTPLWNSGLGHGDALHVGDLDPTRLGLEEWAVQEVTSAPYSADLKDARTGRVLWGQAQVGKDIGRGLSADIDPTHIGEEMWAIDDAWNSTTGGLYTARGEKISTSIPSSNFAIWWDGDLSRELLDHNYDEALGLGVPTIDKWDYVNNRLVNLVTFDGMRSNNGTKGNPSLQADLFGDWREEVMVPTDDSTELRIFSTTDLTSYRFVTLMHDPVYRLGVAWQNTGYNQPPHTSFYLGNDMEQPDKPNIVPNALEAQSLTVYSAVNEVEVGGQVSFFPVMSSASSLSSVTWTVTNESDEPTELASIDQNGSLTAIGAGTVKVTVVSGDLTGSQLITINPLSAKLSATTATYYTNAGADITVTVTLNGNTLTGIKNGDTTLADTDYSVADATSDGKQVVTIKKSYLATLSNGDVLTFEFSAGEPAELAITVTTQQTNNPTPDPVTSTDPDSATDTDTDSGTDSGAVTQTPTPEKPVLNSAIANAEKIKSNVQQALQTNAAVHFPDVAATHWAAKAIEYASQLGIVEGAPNGEFKGSANVTRAEFAAMIVRAQGIDTTGEDGSFSDTTGHWADAVIRALHRAGIVNGTGNGAFNPDQEITRAEMAAILARVLSMSAANGASKFSDINGHWAAENIEQLNRAGIVDGVGDGKFAPNSTATRDQSVAIIMRMLNIVLDLDL</sequence>
<comment type="caution">
    <text evidence="8">The sequence shown here is derived from an EMBL/GenBank/DDBJ whole genome shotgun (WGS) entry which is preliminary data.</text>
</comment>
<dbReference type="RefSeq" id="WP_136367736.1">
    <property type="nucleotide sequence ID" value="NZ_SSOB01000001.1"/>
</dbReference>
<dbReference type="InterPro" id="IPR028994">
    <property type="entry name" value="Integrin_alpha_N"/>
</dbReference>
<dbReference type="InterPro" id="IPR005102">
    <property type="entry name" value="Carbo-bd_X2"/>
</dbReference>
<evidence type="ECO:0000256" key="1">
    <source>
        <dbReference type="ARBA" id="ARBA00022729"/>
    </source>
</evidence>
<feature type="compositionally biased region" description="Low complexity" evidence="5">
    <location>
        <begin position="1215"/>
        <end position="1233"/>
    </location>
</feature>
<dbReference type="Pfam" id="PF21348">
    <property type="entry name" value="RGL11_C"/>
    <property type="match status" value="1"/>
</dbReference>
<feature type="chain" id="PRO_5038819361" description="SLH domain-containing protein" evidence="6">
    <location>
        <begin position="29"/>
        <end position="1461"/>
    </location>
</feature>
<dbReference type="CDD" id="cd10318">
    <property type="entry name" value="RGL11"/>
    <property type="match status" value="1"/>
</dbReference>
<name>A0A4S4C8S6_9BACL</name>
<feature type="domain" description="SLH" evidence="7">
    <location>
        <begin position="1346"/>
        <end position="1399"/>
    </location>
</feature>
<evidence type="ECO:0000313" key="8">
    <source>
        <dbReference type="EMBL" id="THF84421.1"/>
    </source>
</evidence>
<dbReference type="InterPro" id="IPR014756">
    <property type="entry name" value="Ig_E-set"/>
</dbReference>
<proteinExistence type="predicted"/>
<evidence type="ECO:0000256" key="5">
    <source>
        <dbReference type="SAM" id="MobiDB-lite"/>
    </source>
</evidence>
<dbReference type="PANTHER" id="PTHR43118">
    <property type="entry name" value="RHAMNOGALACTURONAN LYASE (EUROFUNG)"/>
    <property type="match status" value="1"/>
</dbReference>
<reference evidence="8 9" key="1">
    <citation type="submission" date="2019-04" db="EMBL/GenBank/DDBJ databases">
        <title>Cohnella sp. nov. isolated from preserved vegetables.</title>
        <authorList>
            <person name="Lin S.-Y."/>
            <person name="Hung M.-H."/>
            <person name="Young C.-C."/>
        </authorList>
    </citation>
    <scope>NUCLEOTIDE SEQUENCE [LARGE SCALE GENOMIC DNA]</scope>
    <source>
        <strain evidence="8 9">CC-MHH1044</strain>
    </source>
</reference>
<dbReference type="Pfam" id="PF18370">
    <property type="entry name" value="RGI_lyase"/>
    <property type="match status" value="1"/>
</dbReference>
<dbReference type="InterPro" id="IPR034641">
    <property type="entry name" value="RGL11"/>
</dbReference>
<dbReference type="Gene3D" id="2.60.40.10">
    <property type="entry name" value="Immunoglobulins"/>
    <property type="match status" value="3"/>
</dbReference>
<dbReference type="PROSITE" id="PS51272">
    <property type="entry name" value="SLH"/>
    <property type="match status" value="3"/>
</dbReference>
<dbReference type="Pfam" id="PF00395">
    <property type="entry name" value="SLH"/>
    <property type="match status" value="3"/>
</dbReference>
<keyword evidence="1 6" id="KW-0732">Signal</keyword>
<feature type="domain" description="SLH" evidence="7">
    <location>
        <begin position="1400"/>
        <end position="1461"/>
    </location>
</feature>
<dbReference type="SUPFAM" id="SSF69318">
    <property type="entry name" value="Integrin alpha N-terminal domain"/>
    <property type="match status" value="1"/>
</dbReference>
<dbReference type="InterPro" id="IPR003343">
    <property type="entry name" value="Big_2"/>
</dbReference>
<dbReference type="SUPFAM" id="SSF81296">
    <property type="entry name" value="E set domains"/>
    <property type="match status" value="1"/>
</dbReference>
<protein>
    <recommendedName>
        <fullName evidence="7">SLH domain-containing protein</fullName>
    </recommendedName>
</protein>
<keyword evidence="3" id="KW-0119">Carbohydrate metabolism</keyword>
<keyword evidence="2" id="KW-0136">Cellulose degradation</keyword>
<dbReference type="EMBL" id="SSOB01000001">
    <property type="protein sequence ID" value="THF84421.1"/>
    <property type="molecule type" value="Genomic_DNA"/>
</dbReference>
<dbReference type="InterPro" id="IPR001119">
    <property type="entry name" value="SLH_dom"/>
</dbReference>
<evidence type="ECO:0000256" key="3">
    <source>
        <dbReference type="ARBA" id="ARBA00023277"/>
    </source>
</evidence>
<evidence type="ECO:0000256" key="2">
    <source>
        <dbReference type="ARBA" id="ARBA00023001"/>
    </source>
</evidence>
<dbReference type="InterPro" id="IPR036116">
    <property type="entry name" value="FN3_sf"/>
</dbReference>
<dbReference type="PANTHER" id="PTHR43118:SF1">
    <property type="entry name" value="RHAMNOGALACTURONAN LYASE (EUROFUNG)"/>
    <property type="match status" value="1"/>
</dbReference>
<dbReference type="Gene3D" id="2.60.40.1080">
    <property type="match status" value="1"/>
</dbReference>
<evidence type="ECO:0000313" key="9">
    <source>
        <dbReference type="Proteomes" id="UP000310636"/>
    </source>
</evidence>
<accession>A0A4S4C8S6</accession>
<dbReference type="SUPFAM" id="SSF49265">
    <property type="entry name" value="Fibronectin type III"/>
    <property type="match status" value="1"/>
</dbReference>
<dbReference type="Pfam" id="PF12733">
    <property type="entry name" value="Cadherin-like"/>
    <property type="match status" value="1"/>
</dbReference>
<gene>
    <name evidence="8" type="ORF">E6C55_00065</name>
</gene>
<feature type="domain" description="SLH" evidence="7">
    <location>
        <begin position="1282"/>
        <end position="1345"/>
    </location>
</feature>
<dbReference type="InterPro" id="IPR049366">
    <property type="entry name" value="RGL11_C"/>
</dbReference>
<dbReference type="InterPro" id="IPR013783">
    <property type="entry name" value="Ig-like_fold"/>
</dbReference>
<feature type="signal peptide" evidence="6">
    <location>
        <begin position="1"/>
        <end position="28"/>
    </location>
</feature>
<keyword evidence="9" id="KW-1185">Reference proteome</keyword>
<dbReference type="InterPro" id="IPR041624">
    <property type="entry name" value="RGI_lyase"/>
</dbReference>
<evidence type="ECO:0000256" key="4">
    <source>
        <dbReference type="ARBA" id="ARBA00023326"/>
    </source>
</evidence>
<dbReference type="OrthoDB" id="9802318at2"/>
<organism evidence="8 9">
    <name type="scientific">Cohnella fermenti</name>
    <dbReference type="NCBI Taxonomy" id="2565925"/>
    <lineage>
        <taxon>Bacteria</taxon>
        <taxon>Bacillati</taxon>
        <taxon>Bacillota</taxon>
        <taxon>Bacilli</taxon>
        <taxon>Bacillales</taxon>
        <taxon>Paenibacillaceae</taxon>
        <taxon>Cohnella</taxon>
    </lineage>
</organism>
<dbReference type="Proteomes" id="UP000310636">
    <property type="component" value="Unassembled WGS sequence"/>
</dbReference>
<dbReference type="Pfam" id="PF03442">
    <property type="entry name" value="CBM_X2"/>
    <property type="match status" value="1"/>
</dbReference>
<dbReference type="GO" id="GO:0030245">
    <property type="term" value="P:cellulose catabolic process"/>
    <property type="evidence" value="ECO:0007669"/>
    <property type="project" value="UniProtKB-KW"/>
</dbReference>
<keyword evidence="4" id="KW-0624">Polysaccharide degradation</keyword>
<dbReference type="InterPro" id="IPR025883">
    <property type="entry name" value="Cadherin-like_domain"/>
</dbReference>